<evidence type="ECO:0000313" key="2">
    <source>
        <dbReference type="EMBL" id="QDZ39186.1"/>
    </source>
</evidence>
<dbReference type="EMBL" id="CP042326">
    <property type="protein sequence ID" value="QDZ39186.1"/>
    <property type="molecule type" value="Genomic_DNA"/>
</dbReference>
<name>A0A5B8NJR6_9CHRO</name>
<keyword evidence="1" id="KW-0732">Signal</keyword>
<gene>
    <name evidence="2" type="ORF">FRE64_04105</name>
</gene>
<evidence type="ECO:0000313" key="3">
    <source>
        <dbReference type="Proteomes" id="UP000318453"/>
    </source>
</evidence>
<dbReference type="OrthoDB" id="530424at2"/>
<dbReference type="Proteomes" id="UP000318453">
    <property type="component" value="Chromosome"/>
</dbReference>
<sequence length="168" mass="17565">MKEMIKLFLGLTTITATLLLVTETASAQAAYGSYMGVGVTYGSQEDSRGQGEQFGGVIGVRYKLLEAPISLRTQSLIGAGTAIVPTVSYDIPINWQTDVYLGAGASFATGDSPSPVGDQTSFAIQPGIDFMVPDENTVLFGNAIVTFDAFREGGGTAFSLQGGMGLQF</sequence>
<feature type="chain" id="PRO_5022849162" description="Porin family protein" evidence="1">
    <location>
        <begin position="30"/>
        <end position="168"/>
    </location>
</feature>
<accession>A0A5B8NJR6</accession>
<keyword evidence="3" id="KW-1185">Reference proteome</keyword>
<feature type="signal peptide" evidence="1">
    <location>
        <begin position="1"/>
        <end position="29"/>
    </location>
</feature>
<protein>
    <recommendedName>
        <fullName evidence="4">Porin family protein</fullName>
    </recommendedName>
</protein>
<proteinExistence type="predicted"/>
<evidence type="ECO:0000256" key="1">
    <source>
        <dbReference type="SAM" id="SignalP"/>
    </source>
</evidence>
<dbReference type="KEGG" id="enn:FRE64_04105"/>
<organism evidence="2 3">
    <name type="scientific">Euhalothece natronophila Z-M001</name>
    <dbReference type="NCBI Taxonomy" id="522448"/>
    <lineage>
        <taxon>Bacteria</taxon>
        <taxon>Bacillati</taxon>
        <taxon>Cyanobacteriota</taxon>
        <taxon>Cyanophyceae</taxon>
        <taxon>Oscillatoriophycideae</taxon>
        <taxon>Chroococcales</taxon>
        <taxon>Halothecacae</taxon>
        <taxon>Halothece cluster</taxon>
        <taxon>Euhalothece</taxon>
    </lineage>
</organism>
<evidence type="ECO:0008006" key="4">
    <source>
        <dbReference type="Google" id="ProtNLM"/>
    </source>
</evidence>
<reference evidence="2" key="1">
    <citation type="submission" date="2019-08" db="EMBL/GenBank/DDBJ databases">
        <title>Carotenoids and Carotenoid Binding Proteins in the Halophilic Cyanobacterium Euhalothece sp. ZM00.</title>
        <authorList>
            <person name="Cho S.M."/>
            <person name="Song J.Y."/>
            <person name="Park Y.-I."/>
        </authorList>
    </citation>
    <scope>NUCLEOTIDE SEQUENCE [LARGE SCALE GENOMIC DNA]</scope>
    <source>
        <strain evidence="2">Z-M001</strain>
    </source>
</reference>
<dbReference type="AlphaFoldDB" id="A0A5B8NJR6"/>